<name>A0ABV2WTB0_9NOCA</name>
<reference evidence="6 7" key="1">
    <citation type="submission" date="2024-06" db="EMBL/GenBank/DDBJ databases">
        <title>The Natural Products Discovery Center: Release of the First 8490 Sequenced Strains for Exploring Actinobacteria Biosynthetic Diversity.</title>
        <authorList>
            <person name="Kalkreuter E."/>
            <person name="Kautsar S.A."/>
            <person name="Yang D."/>
            <person name="Bader C.D."/>
            <person name="Teijaro C.N."/>
            <person name="Fluegel L."/>
            <person name="Davis C.M."/>
            <person name="Simpson J.R."/>
            <person name="Lauterbach L."/>
            <person name="Steele A.D."/>
            <person name="Gui C."/>
            <person name="Meng S."/>
            <person name="Li G."/>
            <person name="Viehrig K."/>
            <person name="Ye F."/>
            <person name="Su P."/>
            <person name="Kiefer A.F."/>
            <person name="Nichols A."/>
            <person name="Cepeda A.J."/>
            <person name="Yan W."/>
            <person name="Fan B."/>
            <person name="Jiang Y."/>
            <person name="Adhikari A."/>
            <person name="Zheng C.-J."/>
            <person name="Schuster L."/>
            <person name="Cowan T.M."/>
            <person name="Smanski M.J."/>
            <person name="Chevrette M.G."/>
            <person name="De Carvalho L.P.S."/>
            <person name="Shen B."/>
        </authorList>
    </citation>
    <scope>NUCLEOTIDE SEQUENCE [LARGE SCALE GENOMIC DNA]</scope>
    <source>
        <strain evidence="6 7">NPDC019708</strain>
    </source>
</reference>
<evidence type="ECO:0000259" key="5">
    <source>
        <dbReference type="PROSITE" id="PS50977"/>
    </source>
</evidence>
<keyword evidence="3" id="KW-0804">Transcription</keyword>
<dbReference type="EMBL" id="JBEYBF010000013">
    <property type="protein sequence ID" value="MEU1954066.1"/>
    <property type="molecule type" value="Genomic_DNA"/>
</dbReference>
<dbReference type="InterPro" id="IPR023772">
    <property type="entry name" value="DNA-bd_HTH_TetR-type_CS"/>
</dbReference>
<dbReference type="PROSITE" id="PS01081">
    <property type="entry name" value="HTH_TETR_1"/>
    <property type="match status" value="1"/>
</dbReference>
<evidence type="ECO:0000256" key="2">
    <source>
        <dbReference type="ARBA" id="ARBA00023125"/>
    </source>
</evidence>
<evidence type="ECO:0000313" key="6">
    <source>
        <dbReference type="EMBL" id="MEU1954066.1"/>
    </source>
</evidence>
<dbReference type="Gene3D" id="1.10.357.10">
    <property type="entry name" value="Tetracycline Repressor, domain 2"/>
    <property type="match status" value="1"/>
</dbReference>
<keyword evidence="7" id="KW-1185">Reference proteome</keyword>
<dbReference type="PANTHER" id="PTHR30055:SF234">
    <property type="entry name" value="HTH-TYPE TRANSCRIPTIONAL REGULATOR BETI"/>
    <property type="match status" value="1"/>
</dbReference>
<dbReference type="PANTHER" id="PTHR30055">
    <property type="entry name" value="HTH-TYPE TRANSCRIPTIONAL REGULATOR RUTR"/>
    <property type="match status" value="1"/>
</dbReference>
<keyword evidence="1" id="KW-0805">Transcription regulation</keyword>
<dbReference type="PRINTS" id="PR00455">
    <property type="entry name" value="HTHTETR"/>
</dbReference>
<dbReference type="Proteomes" id="UP001550628">
    <property type="component" value="Unassembled WGS sequence"/>
</dbReference>
<dbReference type="InterPro" id="IPR001647">
    <property type="entry name" value="HTH_TetR"/>
</dbReference>
<dbReference type="InterPro" id="IPR009057">
    <property type="entry name" value="Homeodomain-like_sf"/>
</dbReference>
<evidence type="ECO:0000256" key="3">
    <source>
        <dbReference type="ARBA" id="ARBA00023163"/>
    </source>
</evidence>
<accession>A0ABV2WTB0</accession>
<proteinExistence type="predicted"/>
<feature type="domain" description="HTH tetR-type" evidence="5">
    <location>
        <begin position="13"/>
        <end position="73"/>
    </location>
</feature>
<dbReference type="InterPro" id="IPR050109">
    <property type="entry name" value="HTH-type_TetR-like_transc_reg"/>
</dbReference>
<dbReference type="PROSITE" id="PS50977">
    <property type="entry name" value="HTH_TETR_2"/>
    <property type="match status" value="1"/>
</dbReference>
<organism evidence="6 7">
    <name type="scientific">Nocardia rhamnosiphila</name>
    <dbReference type="NCBI Taxonomy" id="426716"/>
    <lineage>
        <taxon>Bacteria</taxon>
        <taxon>Bacillati</taxon>
        <taxon>Actinomycetota</taxon>
        <taxon>Actinomycetes</taxon>
        <taxon>Mycobacteriales</taxon>
        <taxon>Nocardiaceae</taxon>
        <taxon>Nocardia</taxon>
    </lineage>
</organism>
<feature type="DNA-binding region" description="H-T-H motif" evidence="4">
    <location>
        <begin position="36"/>
        <end position="55"/>
    </location>
</feature>
<evidence type="ECO:0000256" key="1">
    <source>
        <dbReference type="ARBA" id="ARBA00023015"/>
    </source>
</evidence>
<dbReference type="RefSeq" id="WP_356954120.1">
    <property type="nucleotide sequence ID" value="NZ_JBEYBD010000001.1"/>
</dbReference>
<dbReference type="Pfam" id="PF00440">
    <property type="entry name" value="TetR_N"/>
    <property type="match status" value="1"/>
</dbReference>
<sequence length="211" mass="22786">MNPEPGLRERKKRRTRAAISDAALQLFLADGFDAVSVVDIATAAEVSKRTLFQYFPSKEDLVVQRFADHVDDAARVVRDRGRGQTPLDALHAAFRTGLDNHEPATGLCDTPEVVACYRLVLDTPALTARLARFLGSGEIALAGTLGPPDDLDARLAASAITAVRRNLCEANWREMAAGRSAAQRHPVAIAEADRAFELLAEGFAPRVPTAD</sequence>
<evidence type="ECO:0000256" key="4">
    <source>
        <dbReference type="PROSITE-ProRule" id="PRU00335"/>
    </source>
</evidence>
<evidence type="ECO:0000313" key="7">
    <source>
        <dbReference type="Proteomes" id="UP001550628"/>
    </source>
</evidence>
<keyword evidence="2 4" id="KW-0238">DNA-binding</keyword>
<gene>
    <name evidence="6" type="ORF">ABZ510_19655</name>
</gene>
<dbReference type="SUPFAM" id="SSF46689">
    <property type="entry name" value="Homeodomain-like"/>
    <property type="match status" value="1"/>
</dbReference>
<comment type="caution">
    <text evidence="6">The sequence shown here is derived from an EMBL/GenBank/DDBJ whole genome shotgun (WGS) entry which is preliminary data.</text>
</comment>
<protein>
    <submittedName>
        <fullName evidence="6">TetR family transcriptional regulator</fullName>
    </submittedName>
</protein>